<evidence type="ECO:0000313" key="3">
    <source>
        <dbReference type="RefSeq" id="XP_033579359.1"/>
    </source>
</evidence>
<accession>A0A6A6YWN4</accession>
<sequence length="111" mass="12597">MMLGWPNEPFWAGFHFELLNDVGLAICRSIKNTATSDATEAATPLSKKRSWGFFGTKNRYLGIGPQLTRRDDRVRILFGSEIPAILHKTCPSSLNSRWTLFYTGLYRGRIS</sequence>
<dbReference type="AlphaFoldDB" id="A0A6A6YWN4"/>
<proteinExistence type="predicted"/>
<protein>
    <submittedName>
        <fullName evidence="1 3">Uncharacterized protein</fullName>
    </submittedName>
</protein>
<dbReference type="EMBL" id="MU003697">
    <property type="protein sequence ID" value="KAF2812395.1"/>
    <property type="molecule type" value="Genomic_DNA"/>
</dbReference>
<organism evidence="1">
    <name type="scientific">Mytilinidion resinicola</name>
    <dbReference type="NCBI Taxonomy" id="574789"/>
    <lineage>
        <taxon>Eukaryota</taxon>
        <taxon>Fungi</taxon>
        <taxon>Dikarya</taxon>
        <taxon>Ascomycota</taxon>
        <taxon>Pezizomycotina</taxon>
        <taxon>Dothideomycetes</taxon>
        <taxon>Pleosporomycetidae</taxon>
        <taxon>Mytilinidiales</taxon>
        <taxon>Mytilinidiaceae</taxon>
        <taxon>Mytilinidion</taxon>
    </lineage>
</organism>
<dbReference type="GeneID" id="54454737"/>
<evidence type="ECO:0000313" key="1">
    <source>
        <dbReference type="EMBL" id="KAF2812395.1"/>
    </source>
</evidence>
<reference evidence="1 3" key="1">
    <citation type="journal article" date="2020" name="Stud. Mycol.">
        <title>101 Dothideomycetes genomes: a test case for predicting lifestyles and emergence of pathogens.</title>
        <authorList>
            <person name="Haridas S."/>
            <person name="Albert R."/>
            <person name="Binder M."/>
            <person name="Bloem J."/>
            <person name="Labutti K."/>
            <person name="Salamov A."/>
            <person name="Andreopoulos B."/>
            <person name="Baker S."/>
            <person name="Barry K."/>
            <person name="Bills G."/>
            <person name="Bluhm B."/>
            <person name="Cannon C."/>
            <person name="Castanera R."/>
            <person name="Culley D."/>
            <person name="Daum C."/>
            <person name="Ezra D."/>
            <person name="Gonzalez J."/>
            <person name="Henrissat B."/>
            <person name="Kuo A."/>
            <person name="Liang C."/>
            <person name="Lipzen A."/>
            <person name="Lutzoni F."/>
            <person name="Magnuson J."/>
            <person name="Mondo S."/>
            <person name="Nolan M."/>
            <person name="Ohm R."/>
            <person name="Pangilinan J."/>
            <person name="Park H.-J."/>
            <person name="Ramirez L."/>
            <person name="Alfaro M."/>
            <person name="Sun H."/>
            <person name="Tritt A."/>
            <person name="Yoshinaga Y."/>
            <person name="Zwiers L.-H."/>
            <person name="Turgeon B."/>
            <person name="Goodwin S."/>
            <person name="Spatafora J."/>
            <person name="Crous P."/>
            <person name="Grigoriev I."/>
        </authorList>
    </citation>
    <scope>NUCLEOTIDE SEQUENCE</scope>
    <source>
        <strain evidence="1 3">CBS 304.34</strain>
    </source>
</reference>
<dbReference type="RefSeq" id="XP_033579359.1">
    <property type="nucleotide sequence ID" value="XM_033713844.1"/>
</dbReference>
<keyword evidence="2" id="KW-1185">Reference proteome</keyword>
<dbReference type="Proteomes" id="UP000504636">
    <property type="component" value="Unplaced"/>
</dbReference>
<name>A0A6A6YWN4_9PEZI</name>
<reference evidence="3" key="2">
    <citation type="submission" date="2020-04" db="EMBL/GenBank/DDBJ databases">
        <authorList>
            <consortium name="NCBI Genome Project"/>
        </authorList>
    </citation>
    <scope>NUCLEOTIDE SEQUENCE</scope>
    <source>
        <strain evidence="3">CBS 304.34</strain>
    </source>
</reference>
<reference evidence="3" key="3">
    <citation type="submission" date="2025-04" db="UniProtKB">
        <authorList>
            <consortium name="RefSeq"/>
        </authorList>
    </citation>
    <scope>IDENTIFICATION</scope>
    <source>
        <strain evidence="3">CBS 304.34</strain>
    </source>
</reference>
<evidence type="ECO:0000313" key="2">
    <source>
        <dbReference type="Proteomes" id="UP000504636"/>
    </source>
</evidence>
<gene>
    <name evidence="1 3" type="ORF">BDZ99DRAFT_265954</name>
</gene>